<dbReference type="FunFam" id="2.40.10.120:FF:000007">
    <property type="entry name" value="Periplasmic serine endoprotease DegP-like"/>
    <property type="match status" value="1"/>
</dbReference>
<dbReference type="Pfam" id="PF13180">
    <property type="entry name" value="PDZ_2"/>
    <property type="match status" value="2"/>
</dbReference>
<feature type="domain" description="PDZ" evidence="18">
    <location>
        <begin position="382"/>
        <end position="463"/>
    </location>
</feature>
<evidence type="ECO:0000256" key="17">
    <source>
        <dbReference type="SAM" id="SignalP"/>
    </source>
</evidence>
<evidence type="ECO:0000256" key="6">
    <source>
        <dbReference type="ARBA" id="ARBA00013958"/>
    </source>
</evidence>
<feature type="binding site" evidence="16">
    <location>
        <begin position="216"/>
        <end position="218"/>
    </location>
    <ligand>
        <name>substrate</name>
    </ligand>
</feature>
<evidence type="ECO:0000259" key="18">
    <source>
        <dbReference type="PROSITE" id="PS50106"/>
    </source>
</evidence>
<dbReference type="PRINTS" id="PR00834">
    <property type="entry name" value="PROTEASES2C"/>
</dbReference>
<evidence type="ECO:0000256" key="9">
    <source>
        <dbReference type="ARBA" id="ARBA00022737"/>
    </source>
</evidence>
<organism evidence="19 20">
    <name type="scientific">Halopseudomonas yangmingensis</name>
    <dbReference type="NCBI Taxonomy" id="1720063"/>
    <lineage>
        <taxon>Bacteria</taxon>
        <taxon>Pseudomonadati</taxon>
        <taxon>Pseudomonadota</taxon>
        <taxon>Gammaproteobacteria</taxon>
        <taxon>Pseudomonadales</taxon>
        <taxon>Pseudomonadaceae</taxon>
        <taxon>Halopseudomonas</taxon>
    </lineage>
</organism>
<evidence type="ECO:0000256" key="7">
    <source>
        <dbReference type="ARBA" id="ARBA00022670"/>
    </source>
</evidence>
<evidence type="ECO:0000256" key="8">
    <source>
        <dbReference type="ARBA" id="ARBA00022729"/>
    </source>
</evidence>
<evidence type="ECO:0000256" key="1">
    <source>
        <dbReference type="ARBA" id="ARBA00001772"/>
    </source>
</evidence>
<keyword evidence="11" id="KW-0378">Hydrolase</keyword>
<keyword evidence="10" id="KW-0574">Periplasm</keyword>
<feature type="domain" description="PDZ" evidence="18">
    <location>
        <begin position="258"/>
        <end position="340"/>
    </location>
</feature>
<dbReference type="PANTHER" id="PTHR22939:SF130">
    <property type="entry name" value="PERIPLASMIC SERINE ENDOPROTEASE DEGP-LIKE-RELATED"/>
    <property type="match status" value="1"/>
</dbReference>
<feature type="active site" description="Charge relay system" evidence="15">
    <location>
        <position position="218"/>
    </location>
</feature>
<sequence length="474" mass="51412">MMLSVHRWFFSVLAVWLLLLPNAQARDLPDFASLVEEASPAVVNISTRHNLSVRTGSATPGMPDLEGLPPIFREFFERSFPFPQSPAPRDRQTPQSLGSGFIISTDGYVLTNNHVIEGADEIFVRLSDRRELQAELVGADPRSDLALLKIEAGKGLPVVRIGRSESLRPGEWVLAIGSPFGFDYSVTAGIVSALGRSLPNDNYVPFIQTDVAINPGNSGGPLFNLKGEVVGINSQIFTRSGGFMGLSFAIPMDVAMDVVEQLKQDGAVRRGWLGVVIQEVNKDLAESFGLSRPAGALVAQIQPEGPADKGGLRVGDVILRFNEVDIVMSSDLPHAVGRVRPGSQATLQVMREGKRRNLKMEIGALPEEGDQAIAAGQAPAVSDNRLGISVVELTDEQKKNLDIRSGVVIREVRQGVGALMGLRVGDVITNLDNQELDSVQRFQQLVKALPVNRSVSMRVVRQGRASFITFRLPE</sequence>
<dbReference type="PANTHER" id="PTHR22939">
    <property type="entry name" value="SERINE PROTEASE FAMILY S1C HTRA-RELATED"/>
    <property type="match status" value="1"/>
</dbReference>
<feature type="binding site" evidence="16">
    <location>
        <position position="114"/>
    </location>
    <ligand>
        <name>substrate</name>
    </ligand>
</feature>
<dbReference type="GO" id="GO:0042597">
    <property type="term" value="C:periplasmic space"/>
    <property type="evidence" value="ECO:0007669"/>
    <property type="project" value="UniProtKB-SubCell"/>
</dbReference>
<keyword evidence="8 17" id="KW-0732">Signal</keyword>
<proteinExistence type="inferred from homology"/>
<dbReference type="Proteomes" id="UP000243629">
    <property type="component" value="Unassembled WGS sequence"/>
</dbReference>
<feature type="chain" id="PRO_5039383080" description="Probable periplasmic serine endoprotease DegP-like" evidence="17">
    <location>
        <begin position="26"/>
        <end position="474"/>
    </location>
</feature>
<keyword evidence="7 19" id="KW-0645">Protease</keyword>
<feature type="signal peptide" evidence="17">
    <location>
        <begin position="1"/>
        <end position="25"/>
    </location>
</feature>
<feature type="active site" description="Charge relay system" evidence="15">
    <location>
        <position position="144"/>
    </location>
</feature>
<evidence type="ECO:0000256" key="11">
    <source>
        <dbReference type="ARBA" id="ARBA00022801"/>
    </source>
</evidence>
<dbReference type="SUPFAM" id="SSF50156">
    <property type="entry name" value="PDZ domain-like"/>
    <property type="match status" value="2"/>
</dbReference>
<dbReference type="GO" id="GO:0004252">
    <property type="term" value="F:serine-type endopeptidase activity"/>
    <property type="evidence" value="ECO:0007669"/>
    <property type="project" value="InterPro"/>
</dbReference>
<feature type="active site" description="Charge relay system" evidence="15">
    <location>
        <position position="114"/>
    </location>
</feature>
<dbReference type="InterPro" id="IPR036034">
    <property type="entry name" value="PDZ_sf"/>
</dbReference>
<evidence type="ECO:0000256" key="16">
    <source>
        <dbReference type="PIRSR" id="PIRSR611782-2"/>
    </source>
</evidence>
<evidence type="ECO:0000256" key="4">
    <source>
        <dbReference type="ARBA" id="ARBA00010541"/>
    </source>
</evidence>
<gene>
    <name evidence="19" type="ORF">SAMN05216217_10166</name>
</gene>
<name>A0A1I4N5B1_9GAMM</name>
<comment type="catalytic activity">
    <reaction evidence="1">
        <text>Acts on substrates that are at least partially unfolded. The cleavage site P1 residue is normally between a pair of hydrophobic residues, such as Val-|-Val.</text>
        <dbReference type="EC" id="3.4.21.107"/>
    </reaction>
</comment>
<evidence type="ECO:0000256" key="13">
    <source>
        <dbReference type="ARBA" id="ARBA00023016"/>
    </source>
</evidence>
<evidence type="ECO:0000256" key="5">
    <source>
        <dbReference type="ARBA" id="ARBA00013035"/>
    </source>
</evidence>
<evidence type="ECO:0000256" key="3">
    <source>
        <dbReference type="ARBA" id="ARBA00004418"/>
    </source>
</evidence>
<dbReference type="EMBL" id="FOUI01000001">
    <property type="protein sequence ID" value="SFM10701.1"/>
    <property type="molecule type" value="Genomic_DNA"/>
</dbReference>
<reference evidence="20" key="1">
    <citation type="submission" date="2016-10" db="EMBL/GenBank/DDBJ databases">
        <authorList>
            <person name="Varghese N."/>
            <person name="Submissions S."/>
        </authorList>
    </citation>
    <scope>NUCLEOTIDE SEQUENCE [LARGE SCALE GENOMIC DNA]</scope>
    <source>
        <strain evidence="20">DSM 24213</strain>
    </source>
</reference>
<evidence type="ECO:0000256" key="2">
    <source>
        <dbReference type="ARBA" id="ARBA00002610"/>
    </source>
</evidence>
<dbReference type="CDD" id="cd10839">
    <property type="entry name" value="cpPDZ1_DegP-like"/>
    <property type="match status" value="1"/>
</dbReference>
<dbReference type="OrthoDB" id="9758917at2"/>
<keyword evidence="12" id="KW-0720">Serine protease</keyword>
<comment type="subcellular location">
    <subcellularLocation>
        <location evidence="3">Periplasm</location>
    </subcellularLocation>
</comment>
<keyword evidence="9" id="KW-0677">Repeat</keyword>
<evidence type="ECO:0000313" key="20">
    <source>
        <dbReference type="Proteomes" id="UP000243629"/>
    </source>
</evidence>
<comment type="similarity">
    <text evidence="4">Belongs to the peptidase S1C family.</text>
</comment>
<keyword evidence="20" id="KW-1185">Reference proteome</keyword>
<dbReference type="Gene3D" id="2.40.10.120">
    <property type="match status" value="1"/>
</dbReference>
<dbReference type="GO" id="GO:0006508">
    <property type="term" value="P:proteolysis"/>
    <property type="evidence" value="ECO:0007669"/>
    <property type="project" value="UniProtKB-KW"/>
</dbReference>
<dbReference type="Pfam" id="PF13365">
    <property type="entry name" value="Trypsin_2"/>
    <property type="match status" value="1"/>
</dbReference>
<evidence type="ECO:0000256" key="15">
    <source>
        <dbReference type="PIRSR" id="PIRSR611782-1"/>
    </source>
</evidence>
<dbReference type="InterPro" id="IPR001940">
    <property type="entry name" value="Peptidase_S1C"/>
</dbReference>
<evidence type="ECO:0000256" key="12">
    <source>
        <dbReference type="ARBA" id="ARBA00022825"/>
    </source>
</evidence>
<dbReference type="SMART" id="SM00228">
    <property type="entry name" value="PDZ"/>
    <property type="match status" value="2"/>
</dbReference>
<dbReference type="EC" id="3.4.21.107" evidence="5"/>
<evidence type="ECO:0000256" key="10">
    <source>
        <dbReference type="ARBA" id="ARBA00022764"/>
    </source>
</evidence>
<dbReference type="RefSeq" id="WP_093471193.1">
    <property type="nucleotide sequence ID" value="NZ_FOUI01000001.1"/>
</dbReference>
<dbReference type="SUPFAM" id="SSF50494">
    <property type="entry name" value="Trypsin-like serine proteases"/>
    <property type="match status" value="1"/>
</dbReference>
<dbReference type="InterPro" id="IPR009003">
    <property type="entry name" value="Peptidase_S1_PA"/>
</dbReference>
<evidence type="ECO:0000256" key="14">
    <source>
        <dbReference type="ARBA" id="ARBA00032850"/>
    </source>
</evidence>
<dbReference type="NCBIfam" id="TIGR02037">
    <property type="entry name" value="degP_htrA_DO"/>
    <property type="match status" value="1"/>
</dbReference>
<dbReference type="InterPro" id="IPR001478">
    <property type="entry name" value="PDZ"/>
</dbReference>
<keyword evidence="13" id="KW-0346">Stress response</keyword>
<protein>
    <recommendedName>
        <fullName evidence="6">Probable periplasmic serine endoprotease DegP-like</fullName>
        <ecNumber evidence="5">3.4.21.107</ecNumber>
    </recommendedName>
    <alternativeName>
        <fullName evidence="14">Protease Do</fullName>
    </alternativeName>
</protein>
<evidence type="ECO:0000313" key="19">
    <source>
        <dbReference type="EMBL" id="SFM10701.1"/>
    </source>
</evidence>
<accession>A0A1I4N5B1</accession>
<dbReference type="STRING" id="1720063.SAMN05216217_10166"/>
<dbReference type="Gene3D" id="2.30.42.10">
    <property type="match status" value="2"/>
</dbReference>
<dbReference type="InterPro" id="IPR011782">
    <property type="entry name" value="Pept_S1C_Do"/>
</dbReference>
<comment type="function">
    <text evidence="2">Might be efficient in the degradation of transiently denatured and unfolded proteins which accumulate in the periplasm following stress conditions.</text>
</comment>
<dbReference type="AlphaFoldDB" id="A0A1I4N5B1"/>
<feature type="binding site" evidence="16">
    <location>
        <position position="144"/>
    </location>
    <ligand>
        <name>substrate</name>
    </ligand>
</feature>
<dbReference type="PROSITE" id="PS50106">
    <property type="entry name" value="PDZ"/>
    <property type="match status" value="2"/>
</dbReference>